<name>A0A3E1K7V9_9GAMM</name>
<accession>A0A3E1K7V9</accession>
<dbReference type="InterPro" id="IPR015943">
    <property type="entry name" value="WD40/YVTN_repeat-like_dom_sf"/>
</dbReference>
<sequence>MRRIMTAAASILAVLPALAQENEAATTAIEIREWPVPWEKTRPRDPDVAADGQIWFVGQAGDYVAVFDPEGEVFERFDLADGAGPHNVIVTDDQEIWYSGNKAAHLGRLDPATGEIHRVPTPEDHAQDPHTLIEDSQGRIWFTVQWGNRIGRYDRGTGEIELVGVSQPRSRPYGIKLDAEDNAWVALFGTNKLARVDAETFELTEIELPRKDARPRRLAHTDRGVFYGDYAEGYLGRYDPESGEFKEWRMPGADKSGAYAMAADDRGRIWFVETWQDPNRFVGFDPETERFFAMGEIPSGGGTVRHMVFDPKTNSIWFGTDTNHIGQAMIPQPPEPET</sequence>
<dbReference type="SUPFAM" id="SSF51004">
    <property type="entry name" value="C-terminal (heme d1) domain of cytochrome cd1-nitrite reductase"/>
    <property type="match status" value="1"/>
</dbReference>
<dbReference type="InterPro" id="IPR011048">
    <property type="entry name" value="Haem_d1_sf"/>
</dbReference>
<evidence type="ECO:0000313" key="2">
    <source>
        <dbReference type="EMBL" id="RFF30037.1"/>
    </source>
</evidence>
<dbReference type="EMBL" id="QUZK01000039">
    <property type="protein sequence ID" value="RFF30037.1"/>
    <property type="molecule type" value="Genomic_DNA"/>
</dbReference>
<protein>
    <submittedName>
        <fullName evidence="2">Lyase</fullName>
    </submittedName>
</protein>
<keyword evidence="1" id="KW-0732">Signal</keyword>
<dbReference type="RefSeq" id="WP_116651019.1">
    <property type="nucleotide sequence ID" value="NZ_QUZK01000039.1"/>
</dbReference>
<dbReference type="Proteomes" id="UP000260351">
    <property type="component" value="Unassembled WGS sequence"/>
</dbReference>
<dbReference type="PANTHER" id="PTHR40274">
    <property type="entry name" value="VIRGINIAMYCIN B LYASE"/>
    <property type="match status" value="1"/>
</dbReference>
<keyword evidence="2" id="KW-0456">Lyase</keyword>
<dbReference type="PANTHER" id="PTHR40274:SF3">
    <property type="entry name" value="VIRGINIAMYCIN B LYASE"/>
    <property type="match status" value="1"/>
</dbReference>
<proteinExistence type="predicted"/>
<feature type="signal peptide" evidence="1">
    <location>
        <begin position="1"/>
        <end position="19"/>
    </location>
</feature>
<dbReference type="OrthoDB" id="9812926at2"/>
<dbReference type="Gene3D" id="2.130.10.10">
    <property type="entry name" value="YVTN repeat-like/Quinoprotein amine dehydrogenase"/>
    <property type="match status" value="1"/>
</dbReference>
<dbReference type="GO" id="GO:0016829">
    <property type="term" value="F:lyase activity"/>
    <property type="evidence" value="ECO:0007669"/>
    <property type="project" value="UniProtKB-KW"/>
</dbReference>
<feature type="chain" id="PRO_5017538135" evidence="1">
    <location>
        <begin position="20"/>
        <end position="338"/>
    </location>
</feature>
<evidence type="ECO:0000313" key="3">
    <source>
        <dbReference type="Proteomes" id="UP000260351"/>
    </source>
</evidence>
<dbReference type="InterPro" id="IPR051344">
    <property type="entry name" value="Vgb"/>
</dbReference>
<gene>
    <name evidence="2" type="ORF">DZC52_10065</name>
</gene>
<dbReference type="Pfam" id="PF24684">
    <property type="entry name" value="Vgb_lyase"/>
    <property type="match status" value="1"/>
</dbReference>
<dbReference type="AlphaFoldDB" id="A0A3E1K7V9"/>
<reference evidence="2 3" key="1">
    <citation type="submission" date="2018-08" db="EMBL/GenBank/DDBJ databases">
        <title>Wenzhouxiangella salilacus sp. nov., a novel bacterium isolated from a saline lake in Xinjiang Province, China.</title>
        <authorList>
            <person name="Han S."/>
        </authorList>
    </citation>
    <scope>NUCLEOTIDE SEQUENCE [LARGE SCALE GENOMIC DNA]</scope>
    <source>
        <strain evidence="2 3">XDB06</strain>
    </source>
</reference>
<organism evidence="2 3">
    <name type="scientific">Wenzhouxiangella sediminis</name>
    <dbReference type="NCBI Taxonomy" id="1792836"/>
    <lineage>
        <taxon>Bacteria</taxon>
        <taxon>Pseudomonadati</taxon>
        <taxon>Pseudomonadota</taxon>
        <taxon>Gammaproteobacteria</taxon>
        <taxon>Chromatiales</taxon>
        <taxon>Wenzhouxiangellaceae</taxon>
        <taxon>Wenzhouxiangella</taxon>
    </lineage>
</organism>
<comment type="caution">
    <text evidence="2">The sequence shown here is derived from an EMBL/GenBank/DDBJ whole genome shotgun (WGS) entry which is preliminary data.</text>
</comment>
<evidence type="ECO:0000256" key="1">
    <source>
        <dbReference type="SAM" id="SignalP"/>
    </source>
</evidence>
<keyword evidence="3" id="KW-1185">Reference proteome</keyword>